<dbReference type="GO" id="GO:0005886">
    <property type="term" value="C:plasma membrane"/>
    <property type="evidence" value="ECO:0007669"/>
    <property type="project" value="UniProtKB-SubCell"/>
</dbReference>
<dbReference type="InterPro" id="IPR001611">
    <property type="entry name" value="Leu-rich_rpt"/>
</dbReference>
<comment type="caution">
    <text evidence="14">The sequence shown here is derived from an EMBL/GenBank/DDBJ whole genome shotgun (WGS) entry which is preliminary data.</text>
</comment>
<comment type="similarity">
    <text evidence="3">Belongs to the RLP family.</text>
</comment>
<reference evidence="14" key="1">
    <citation type="submission" date="2017-07" db="EMBL/GenBank/DDBJ databases">
        <title>Taro Niue Genome Assembly and Annotation.</title>
        <authorList>
            <person name="Atibalentja N."/>
            <person name="Keating K."/>
            <person name="Fields C.J."/>
        </authorList>
    </citation>
    <scope>NUCLEOTIDE SEQUENCE</scope>
    <source>
        <strain evidence="14">Niue_2</strain>
        <tissue evidence="14">Leaf</tissue>
    </source>
</reference>
<keyword evidence="8" id="KW-1133">Transmembrane helix</keyword>
<keyword evidence="7" id="KW-0677">Repeat</keyword>
<evidence type="ECO:0000256" key="4">
    <source>
        <dbReference type="ARBA" id="ARBA00022475"/>
    </source>
</evidence>
<dbReference type="InterPro" id="IPR032675">
    <property type="entry name" value="LRR_dom_sf"/>
</dbReference>
<sequence length="371" mass="39732">MRREGGSGNGQVLGRGSAGKWSGAGKIGSENMKRPPQREAVPGASSSVRLAPCCESLSRRSRAGEASAVVRRLGHGWLRGMERTQCGCSWCVGRREGELANRGSRGGLRAGEGTAQASRGWRSAVRWVRLARIRWRAEEGDRNHRWGSGDNNNLSRLTVFNLADNQISGEIPPSLPGLASLMHLDLSNNRITEEIPGNFGDLRKLSRALLAGNQITGGIPGSIGSMNRLADLDLSGNRIRGTIPEGLGRMQVLSTLYLDGNQLSGEIPASLLSSRGISILNLSKNSLEGGIPDVFGDGSYFTALDLSYNRLRGSVPETLKTAKFVGHLDLSHNQLCGHIPQGEPFDHLEAASFSGNDCLCGGPLPRCLSHH</sequence>
<dbReference type="SUPFAM" id="SSF52058">
    <property type="entry name" value="L domain-like"/>
    <property type="match status" value="1"/>
</dbReference>
<evidence type="ECO:0000256" key="11">
    <source>
        <dbReference type="ARBA" id="ARBA00023180"/>
    </source>
</evidence>
<keyword evidence="4" id="KW-1003">Cell membrane</keyword>
<dbReference type="OrthoDB" id="676979at2759"/>
<keyword evidence="10" id="KW-0675">Receptor</keyword>
<gene>
    <name evidence="14" type="ORF">Taro_048140</name>
</gene>
<dbReference type="PANTHER" id="PTHR27004">
    <property type="entry name" value="RECEPTOR-LIKE PROTEIN 12 ISOFORM X1"/>
    <property type="match status" value="1"/>
</dbReference>
<dbReference type="AlphaFoldDB" id="A0A843X844"/>
<evidence type="ECO:0000256" key="9">
    <source>
        <dbReference type="ARBA" id="ARBA00023136"/>
    </source>
</evidence>
<keyword evidence="15" id="KW-1185">Reference proteome</keyword>
<dbReference type="Gene3D" id="3.80.10.10">
    <property type="entry name" value="Ribonuclease Inhibitor"/>
    <property type="match status" value="1"/>
</dbReference>
<feature type="compositionally biased region" description="Gly residues" evidence="13">
    <location>
        <begin position="1"/>
        <end position="17"/>
    </location>
</feature>
<evidence type="ECO:0000256" key="6">
    <source>
        <dbReference type="ARBA" id="ARBA00022692"/>
    </source>
</evidence>
<evidence type="ECO:0000256" key="1">
    <source>
        <dbReference type="ARBA" id="ARBA00004236"/>
    </source>
</evidence>
<proteinExistence type="inferred from homology"/>
<evidence type="ECO:0000256" key="10">
    <source>
        <dbReference type="ARBA" id="ARBA00023170"/>
    </source>
</evidence>
<dbReference type="Pfam" id="PF13855">
    <property type="entry name" value="LRR_8"/>
    <property type="match status" value="1"/>
</dbReference>
<keyword evidence="6" id="KW-0812">Transmembrane</keyword>
<protein>
    <submittedName>
        <fullName evidence="14">Uncharacterized protein</fullName>
    </submittedName>
</protein>
<evidence type="ECO:0000256" key="8">
    <source>
        <dbReference type="ARBA" id="ARBA00022989"/>
    </source>
</evidence>
<evidence type="ECO:0000313" key="15">
    <source>
        <dbReference type="Proteomes" id="UP000652761"/>
    </source>
</evidence>
<comment type="subcellular location">
    <subcellularLocation>
        <location evidence="1">Cell membrane</location>
    </subcellularLocation>
    <subcellularLocation>
        <location evidence="12">Endomembrane system</location>
        <topology evidence="12">Single-pass membrane protein</topology>
    </subcellularLocation>
    <subcellularLocation>
        <location evidence="2">Membrane</location>
        <topology evidence="2">Single-pass type I membrane protein</topology>
    </subcellularLocation>
</comment>
<organism evidence="14 15">
    <name type="scientific">Colocasia esculenta</name>
    <name type="common">Wild taro</name>
    <name type="synonym">Arum esculentum</name>
    <dbReference type="NCBI Taxonomy" id="4460"/>
    <lineage>
        <taxon>Eukaryota</taxon>
        <taxon>Viridiplantae</taxon>
        <taxon>Streptophyta</taxon>
        <taxon>Embryophyta</taxon>
        <taxon>Tracheophyta</taxon>
        <taxon>Spermatophyta</taxon>
        <taxon>Magnoliopsida</taxon>
        <taxon>Liliopsida</taxon>
        <taxon>Araceae</taxon>
        <taxon>Aroideae</taxon>
        <taxon>Colocasieae</taxon>
        <taxon>Colocasia</taxon>
    </lineage>
</organism>
<keyword evidence="5" id="KW-0433">Leucine-rich repeat</keyword>
<dbReference type="PANTHER" id="PTHR27004:SF404">
    <property type="entry name" value="LEUCINE-RICH RECEPTOR-LIKE KINASE FAMILY PROTEIN"/>
    <property type="match status" value="1"/>
</dbReference>
<evidence type="ECO:0000256" key="13">
    <source>
        <dbReference type="SAM" id="MobiDB-lite"/>
    </source>
</evidence>
<dbReference type="Pfam" id="PF00560">
    <property type="entry name" value="LRR_1"/>
    <property type="match status" value="4"/>
</dbReference>
<keyword evidence="9" id="KW-0472">Membrane</keyword>
<evidence type="ECO:0000256" key="7">
    <source>
        <dbReference type="ARBA" id="ARBA00022737"/>
    </source>
</evidence>
<name>A0A843X844_COLES</name>
<accession>A0A843X844</accession>
<evidence type="ECO:0000256" key="3">
    <source>
        <dbReference type="ARBA" id="ARBA00009592"/>
    </source>
</evidence>
<evidence type="ECO:0000313" key="14">
    <source>
        <dbReference type="EMBL" id="MQM15200.1"/>
    </source>
</evidence>
<dbReference type="FunFam" id="3.80.10.10:FF:000111">
    <property type="entry name" value="LRR receptor-like serine/threonine-protein kinase ERECTA"/>
    <property type="match status" value="1"/>
</dbReference>
<dbReference type="EMBL" id="NMUH01006409">
    <property type="protein sequence ID" value="MQM15200.1"/>
    <property type="molecule type" value="Genomic_DNA"/>
</dbReference>
<feature type="region of interest" description="Disordered" evidence="13">
    <location>
        <begin position="1"/>
        <end position="45"/>
    </location>
</feature>
<evidence type="ECO:0000256" key="2">
    <source>
        <dbReference type="ARBA" id="ARBA00004479"/>
    </source>
</evidence>
<evidence type="ECO:0000256" key="5">
    <source>
        <dbReference type="ARBA" id="ARBA00022614"/>
    </source>
</evidence>
<dbReference type="PROSITE" id="PS51450">
    <property type="entry name" value="LRR"/>
    <property type="match status" value="1"/>
</dbReference>
<dbReference type="Proteomes" id="UP000652761">
    <property type="component" value="Unassembled WGS sequence"/>
</dbReference>
<evidence type="ECO:0000256" key="12">
    <source>
        <dbReference type="ARBA" id="ARBA00037847"/>
    </source>
</evidence>
<keyword evidence="11" id="KW-0325">Glycoprotein</keyword>